<accession>A0A1Y3EZC9</accession>
<comment type="caution">
    <text evidence="2">The sequence shown here is derived from an EMBL/GenBank/DDBJ whole genome shotgun (WGS) entry which is preliminary data.</text>
</comment>
<reference evidence="2 3" key="1">
    <citation type="submission" date="2015-04" db="EMBL/GenBank/DDBJ databases">
        <title>Draft genome of the roundworm Trichinella nativa.</title>
        <authorList>
            <person name="Mitreva M."/>
        </authorList>
    </citation>
    <scope>NUCLEOTIDE SEQUENCE [LARGE SCALE GENOMIC DNA]</scope>
    <source>
        <strain evidence="2 3">ISS45</strain>
    </source>
</reference>
<dbReference type="AlphaFoldDB" id="A0A1Y3EZC9"/>
<sequence length="97" mass="11998">MFLIFIALRRKHIMMFWEYLKMHRCKKSRRHIFRYPNNYSTSSVYDIFNKHPALTDLNKINPVKEMSERDLWKRRLTVGTFFFTTFAFTALLHFEKE</sequence>
<proteinExistence type="predicted"/>
<dbReference type="EMBL" id="LVZM01002717">
    <property type="protein sequence ID" value="OUC48428.1"/>
    <property type="molecule type" value="Genomic_DNA"/>
</dbReference>
<keyword evidence="1" id="KW-0812">Transmembrane</keyword>
<protein>
    <submittedName>
        <fullName evidence="2">Uncharacterized protein</fullName>
    </submittedName>
</protein>
<evidence type="ECO:0000313" key="2">
    <source>
        <dbReference type="EMBL" id="OUC48428.1"/>
    </source>
</evidence>
<keyword evidence="1" id="KW-1133">Transmembrane helix</keyword>
<keyword evidence="1" id="KW-0472">Membrane</keyword>
<dbReference type="Proteomes" id="UP000243006">
    <property type="component" value="Unassembled WGS sequence"/>
</dbReference>
<gene>
    <name evidence="2" type="ORF">D917_06167</name>
</gene>
<evidence type="ECO:0000313" key="3">
    <source>
        <dbReference type="Proteomes" id="UP000243006"/>
    </source>
</evidence>
<feature type="transmembrane region" description="Helical" evidence="1">
    <location>
        <begin position="76"/>
        <end position="94"/>
    </location>
</feature>
<name>A0A1Y3EZC9_9BILA</name>
<evidence type="ECO:0000256" key="1">
    <source>
        <dbReference type="SAM" id="Phobius"/>
    </source>
</evidence>
<organism evidence="2 3">
    <name type="scientific">Trichinella nativa</name>
    <dbReference type="NCBI Taxonomy" id="6335"/>
    <lineage>
        <taxon>Eukaryota</taxon>
        <taxon>Metazoa</taxon>
        <taxon>Ecdysozoa</taxon>
        <taxon>Nematoda</taxon>
        <taxon>Enoplea</taxon>
        <taxon>Dorylaimia</taxon>
        <taxon>Trichinellida</taxon>
        <taxon>Trichinellidae</taxon>
        <taxon>Trichinella</taxon>
    </lineage>
</organism>